<accession>A0A9D1LLL5</accession>
<dbReference type="Gene3D" id="3.10.105.10">
    <property type="entry name" value="Dipeptide-binding Protein, Domain 3"/>
    <property type="match status" value="1"/>
</dbReference>
<comment type="caution">
    <text evidence="5">The sequence shown here is derived from an EMBL/GenBank/DDBJ whole genome shotgun (WGS) entry which is preliminary data.</text>
</comment>
<dbReference type="InterPro" id="IPR030678">
    <property type="entry name" value="Peptide/Ni-bd"/>
</dbReference>
<dbReference type="SUPFAM" id="SSF53850">
    <property type="entry name" value="Periplasmic binding protein-like II"/>
    <property type="match status" value="1"/>
</dbReference>
<dbReference type="InterPro" id="IPR000914">
    <property type="entry name" value="SBP_5_dom"/>
</dbReference>
<feature type="domain" description="Solute-binding protein family 5" evidence="4">
    <location>
        <begin position="62"/>
        <end position="397"/>
    </location>
</feature>
<keyword evidence="2" id="KW-0813">Transport</keyword>
<dbReference type="Gene3D" id="3.40.190.10">
    <property type="entry name" value="Periplasmic binding protein-like II"/>
    <property type="match status" value="1"/>
</dbReference>
<dbReference type="EMBL" id="DVMR01000043">
    <property type="protein sequence ID" value="HIU43691.1"/>
    <property type="molecule type" value="Genomic_DNA"/>
</dbReference>
<evidence type="ECO:0000313" key="5">
    <source>
        <dbReference type="EMBL" id="HIU43691.1"/>
    </source>
</evidence>
<dbReference type="GO" id="GO:0015833">
    <property type="term" value="P:peptide transport"/>
    <property type="evidence" value="ECO:0007669"/>
    <property type="project" value="TreeGrafter"/>
</dbReference>
<dbReference type="GO" id="GO:0043190">
    <property type="term" value="C:ATP-binding cassette (ABC) transporter complex"/>
    <property type="evidence" value="ECO:0007669"/>
    <property type="project" value="InterPro"/>
</dbReference>
<name>A0A9D1LLL5_9CLOT</name>
<dbReference type="Gene3D" id="3.90.76.10">
    <property type="entry name" value="Dipeptide-binding Protein, Domain 1"/>
    <property type="match status" value="1"/>
</dbReference>
<dbReference type="PANTHER" id="PTHR30290:SF9">
    <property type="entry name" value="OLIGOPEPTIDE-BINDING PROTEIN APPA"/>
    <property type="match status" value="1"/>
</dbReference>
<evidence type="ECO:0000313" key="6">
    <source>
        <dbReference type="Proteomes" id="UP000824073"/>
    </source>
</evidence>
<dbReference type="InterPro" id="IPR039424">
    <property type="entry name" value="SBP_5"/>
</dbReference>
<evidence type="ECO:0000256" key="2">
    <source>
        <dbReference type="ARBA" id="ARBA00022448"/>
    </source>
</evidence>
<reference evidence="5" key="1">
    <citation type="submission" date="2020-10" db="EMBL/GenBank/DDBJ databases">
        <authorList>
            <person name="Gilroy R."/>
        </authorList>
    </citation>
    <scope>NUCLEOTIDE SEQUENCE</scope>
    <source>
        <strain evidence="5">CHK191-8634</strain>
    </source>
</reference>
<dbReference type="PIRSF" id="PIRSF002741">
    <property type="entry name" value="MppA"/>
    <property type="match status" value="1"/>
</dbReference>
<dbReference type="AlphaFoldDB" id="A0A9D1LLL5"/>
<sequence length="490" mass="54309">MTAGLHPPNRPRTLLPLTADLGSSTEAVETLDPHYTARSADRAVEFQIYEPLYLIDDDSSEIPLLATDYSVSEDGLTYTFNIRQGVQFHNGEELKASDVVFSYERSMESAHMYSYVEPIVSVEAADDYTVVITLSYEYAPFIQYIGALQIVNEKFVTEVGDDALATQTCGTGPYMLNEFVQAQSVSITAFPDYWKGEASIKDIDWKIITDTSTTLVAFEAGELDYISVPSANWPDIEASGLYNTELLESNHVTYLILNHTVEPFNNKLVRQAISHAINRDDMCLMALDGLATPAYTLAHPDRVFGATDDCTTFEYDPEAAMDLLAQAGYPDGFNAGVIKTIGSYFQKVAQVAQSNLLAVGIQCDIEMAETSAYVTDCTNGNFGIAVMGSSMGNDFAMFDMPYASQYIDSNNYARYSNPEVDDLFAQGVATVNPDERLAIYSQLIEIVQDDAVYVPIFFRQSPVAYDKNLNTKFYEASGLSTALYYEWSWS</sequence>
<comment type="similarity">
    <text evidence="1">Belongs to the bacterial solute-binding protein 5 family.</text>
</comment>
<evidence type="ECO:0000259" key="4">
    <source>
        <dbReference type="Pfam" id="PF00496"/>
    </source>
</evidence>
<gene>
    <name evidence="5" type="ORF">IAB67_05260</name>
</gene>
<dbReference type="GO" id="GO:1904680">
    <property type="term" value="F:peptide transmembrane transporter activity"/>
    <property type="evidence" value="ECO:0007669"/>
    <property type="project" value="TreeGrafter"/>
</dbReference>
<evidence type="ECO:0000256" key="3">
    <source>
        <dbReference type="ARBA" id="ARBA00022729"/>
    </source>
</evidence>
<protein>
    <submittedName>
        <fullName evidence="5">ABC transporter substrate-binding protein</fullName>
    </submittedName>
</protein>
<reference evidence="5" key="2">
    <citation type="journal article" date="2021" name="PeerJ">
        <title>Extensive microbial diversity within the chicken gut microbiome revealed by metagenomics and culture.</title>
        <authorList>
            <person name="Gilroy R."/>
            <person name="Ravi A."/>
            <person name="Getino M."/>
            <person name="Pursley I."/>
            <person name="Horton D.L."/>
            <person name="Alikhan N.F."/>
            <person name="Baker D."/>
            <person name="Gharbi K."/>
            <person name="Hall N."/>
            <person name="Watson M."/>
            <person name="Adriaenssens E.M."/>
            <person name="Foster-Nyarko E."/>
            <person name="Jarju S."/>
            <person name="Secka A."/>
            <person name="Antonio M."/>
            <person name="Oren A."/>
            <person name="Chaudhuri R.R."/>
            <person name="La Ragione R."/>
            <person name="Hildebrand F."/>
            <person name="Pallen M.J."/>
        </authorList>
    </citation>
    <scope>NUCLEOTIDE SEQUENCE</scope>
    <source>
        <strain evidence="5">CHK191-8634</strain>
    </source>
</reference>
<evidence type="ECO:0000256" key="1">
    <source>
        <dbReference type="ARBA" id="ARBA00005695"/>
    </source>
</evidence>
<organism evidence="5 6">
    <name type="scientific">Candidatus Ventrousia excrementavium</name>
    <dbReference type="NCBI Taxonomy" id="2840961"/>
    <lineage>
        <taxon>Bacteria</taxon>
        <taxon>Bacillati</taxon>
        <taxon>Bacillota</taxon>
        <taxon>Clostridia</taxon>
        <taxon>Eubacteriales</taxon>
        <taxon>Clostridiaceae</taxon>
        <taxon>Clostridiaceae incertae sedis</taxon>
        <taxon>Candidatus Ventrousia</taxon>
    </lineage>
</organism>
<proteinExistence type="inferred from homology"/>
<dbReference type="Pfam" id="PF00496">
    <property type="entry name" value="SBP_bac_5"/>
    <property type="match status" value="1"/>
</dbReference>
<dbReference type="PANTHER" id="PTHR30290">
    <property type="entry name" value="PERIPLASMIC BINDING COMPONENT OF ABC TRANSPORTER"/>
    <property type="match status" value="1"/>
</dbReference>
<keyword evidence="3" id="KW-0732">Signal</keyword>
<dbReference type="GO" id="GO:0042597">
    <property type="term" value="C:periplasmic space"/>
    <property type="evidence" value="ECO:0007669"/>
    <property type="project" value="UniProtKB-ARBA"/>
</dbReference>
<dbReference type="CDD" id="cd00995">
    <property type="entry name" value="PBP2_NikA_DppA_OppA_like"/>
    <property type="match status" value="1"/>
</dbReference>
<dbReference type="Proteomes" id="UP000824073">
    <property type="component" value="Unassembled WGS sequence"/>
</dbReference>